<evidence type="ECO:0000256" key="6">
    <source>
        <dbReference type="ARBA" id="ARBA00022840"/>
    </source>
</evidence>
<evidence type="ECO:0000256" key="5">
    <source>
        <dbReference type="ARBA" id="ARBA00022741"/>
    </source>
</evidence>
<evidence type="ECO:0000256" key="2">
    <source>
        <dbReference type="ARBA" id="ARBA00022448"/>
    </source>
</evidence>
<dbReference type="Pfam" id="PF00664">
    <property type="entry name" value="ABC_membrane"/>
    <property type="match status" value="1"/>
</dbReference>
<gene>
    <name evidence="12" type="ORF">KDA_11240</name>
</gene>
<dbReference type="CDD" id="cd07346">
    <property type="entry name" value="ABC_6TM_exporters"/>
    <property type="match status" value="1"/>
</dbReference>
<name>A0A402B2Q0_9CHLR</name>
<keyword evidence="4 9" id="KW-0812">Transmembrane</keyword>
<dbReference type="GO" id="GO:0005524">
    <property type="term" value="F:ATP binding"/>
    <property type="evidence" value="ECO:0007669"/>
    <property type="project" value="UniProtKB-KW"/>
</dbReference>
<keyword evidence="7 9" id="KW-1133">Transmembrane helix</keyword>
<dbReference type="PANTHER" id="PTHR43394">
    <property type="entry name" value="ATP-DEPENDENT PERMEASE MDL1, MITOCHONDRIAL"/>
    <property type="match status" value="1"/>
</dbReference>
<keyword evidence="12" id="KW-0378">Hydrolase</keyword>
<evidence type="ECO:0000259" key="11">
    <source>
        <dbReference type="PROSITE" id="PS50929"/>
    </source>
</evidence>
<keyword evidence="8 9" id="KW-0472">Membrane</keyword>
<evidence type="ECO:0000256" key="7">
    <source>
        <dbReference type="ARBA" id="ARBA00022989"/>
    </source>
</evidence>
<feature type="transmembrane region" description="Helical" evidence="9">
    <location>
        <begin position="63"/>
        <end position="83"/>
    </location>
</feature>
<feature type="domain" description="ABC transmembrane type-1" evidence="11">
    <location>
        <begin position="28"/>
        <end position="309"/>
    </location>
</feature>
<protein>
    <submittedName>
        <fullName evidence="12">Helicase</fullName>
    </submittedName>
</protein>
<dbReference type="GO" id="GO:0016887">
    <property type="term" value="F:ATP hydrolysis activity"/>
    <property type="evidence" value="ECO:0007669"/>
    <property type="project" value="InterPro"/>
</dbReference>
<sequence length="584" mass="64717">MSLQLKPSLTYRDLLMLYLKPQWKRATLMAGLLLGSIILQLANPQILRQFIDSALQGADITPLMLAGVLFVGLSIGNQLLIVWNTYISENVAWTATNQLRTDLVRHCLQLDLAFHKSRTAGELIERIDGDVNTLASFFSQAIVNLLGNCLLIIGVLLLLFREQWLVGISISLFALLGLFILIRVRTIAVPYWIKSREKDAEFFGFLGEQLAGTEDLRANGATGYVLRRFYQILRGWLPVNVRASLAGYSTWSSTLLLFGFGNALALGISIYLWGQKALSPGSVYLIFYYTNLLSAPLEQIRTQLQQLQEAGAGIERIKQLLEVQPTILDGDGPLLPTGALSVEMHNLTFGYTPEEPVLHSLNIKLPAGRILGVLGRTGSGKTTLARLLLRLYEIQHGELLLAGIPIQQTRLHDLRQHIGMVTQDVQLFHASVRANLTYFQDDISDEQIIEVLKTLGLSNWYHSLPSGLDTILGSEGEGLSAGEAQLLALTRVFLRDPGLIIMDEASSRLDPATEQLLEQAINTLLAERTGIVIAHRLATIQRADDILIIEDGHILEYGPRQQLASDSTSHFYQLLQTGLEEVLA</sequence>
<keyword evidence="6" id="KW-0067">ATP-binding</keyword>
<keyword evidence="5" id="KW-0547">Nucleotide-binding</keyword>
<dbReference type="RefSeq" id="WP_126626197.1">
    <property type="nucleotide sequence ID" value="NZ_BIFT01000001.1"/>
</dbReference>
<dbReference type="EMBL" id="BIFT01000001">
    <property type="protein sequence ID" value="GCE25640.1"/>
    <property type="molecule type" value="Genomic_DNA"/>
</dbReference>
<dbReference type="InterPro" id="IPR036640">
    <property type="entry name" value="ABC1_TM_sf"/>
</dbReference>
<evidence type="ECO:0000313" key="12">
    <source>
        <dbReference type="EMBL" id="GCE25640.1"/>
    </source>
</evidence>
<dbReference type="InterPro" id="IPR003593">
    <property type="entry name" value="AAA+_ATPase"/>
</dbReference>
<keyword evidence="2" id="KW-0813">Transport</keyword>
<dbReference type="PROSITE" id="PS50929">
    <property type="entry name" value="ABC_TM1F"/>
    <property type="match status" value="1"/>
</dbReference>
<dbReference type="InterPro" id="IPR011527">
    <property type="entry name" value="ABC1_TM_dom"/>
</dbReference>
<dbReference type="GO" id="GO:0015421">
    <property type="term" value="F:ABC-type oligopeptide transporter activity"/>
    <property type="evidence" value="ECO:0007669"/>
    <property type="project" value="TreeGrafter"/>
</dbReference>
<keyword evidence="3" id="KW-1003">Cell membrane</keyword>
<dbReference type="GO" id="GO:0005886">
    <property type="term" value="C:plasma membrane"/>
    <property type="evidence" value="ECO:0007669"/>
    <property type="project" value="UniProtKB-SubCell"/>
</dbReference>
<dbReference type="Gene3D" id="3.40.50.300">
    <property type="entry name" value="P-loop containing nucleotide triphosphate hydrolases"/>
    <property type="match status" value="1"/>
</dbReference>
<dbReference type="PANTHER" id="PTHR43394:SF1">
    <property type="entry name" value="ATP-BINDING CASSETTE SUB-FAMILY B MEMBER 10, MITOCHONDRIAL"/>
    <property type="match status" value="1"/>
</dbReference>
<organism evidence="12 13">
    <name type="scientific">Dictyobacter alpinus</name>
    <dbReference type="NCBI Taxonomy" id="2014873"/>
    <lineage>
        <taxon>Bacteria</taxon>
        <taxon>Bacillati</taxon>
        <taxon>Chloroflexota</taxon>
        <taxon>Ktedonobacteria</taxon>
        <taxon>Ktedonobacterales</taxon>
        <taxon>Dictyobacteraceae</taxon>
        <taxon>Dictyobacter</taxon>
    </lineage>
</organism>
<keyword evidence="12" id="KW-0347">Helicase</keyword>
<evidence type="ECO:0000256" key="8">
    <source>
        <dbReference type="ARBA" id="ARBA00023136"/>
    </source>
</evidence>
<comment type="caution">
    <text evidence="12">The sequence shown here is derived from an EMBL/GenBank/DDBJ whole genome shotgun (WGS) entry which is preliminary data.</text>
</comment>
<dbReference type="GO" id="GO:0004386">
    <property type="term" value="F:helicase activity"/>
    <property type="evidence" value="ECO:0007669"/>
    <property type="project" value="UniProtKB-KW"/>
</dbReference>
<dbReference type="Proteomes" id="UP000287171">
    <property type="component" value="Unassembled WGS sequence"/>
</dbReference>
<comment type="subcellular location">
    <subcellularLocation>
        <location evidence="1">Cell membrane</location>
        <topology evidence="1">Multi-pass membrane protein</topology>
    </subcellularLocation>
</comment>
<feature type="domain" description="ABC transporter" evidence="10">
    <location>
        <begin position="342"/>
        <end position="576"/>
    </location>
</feature>
<feature type="transmembrane region" description="Helical" evidence="9">
    <location>
        <begin position="172"/>
        <end position="193"/>
    </location>
</feature>
<evidence type="ECO:0000256" key="3">
    <source>
        <dbReference type="ARBA" id="ARBA00022475"/>
    </source>
</evidence>
<dbReference type="SUPFAM" id="SSF90123">
    <property type="entry name" value="ABC transporter transmembrane region"/>
    <property type="match status" value="1"/>
</dbReference>
<dbReference type="SMART" id="SM00382">
    <property type="entry name" value="AAA"/>
    <property type="match status" value="1"/>
</dbReference>
<dbReference type="InterPro" id="IPR027417">
    <property type="entry name" value="P-loop_NTPase"/>
</dbReference>
<evidence type="ECO:0000313" key="13">
    <source>
        <dbReference type="Proteomes" id="UP000287171"/>
    </source>
</evidence>
<dbReference type="FunFam" id="3.40.50.300:FF:000299">
    <property type="entry name" value="ABC transporter ATP-binding protein/permease"/>
    <property type="match status" value="1"/>
</dbReference>
<reference evidence="13" key="1">
    <citation type="submission" date="2018-12" db="EMBL/GenBank/DDBJ databases">
        <title>Tengunoibacter tsumagoiensis gen. nov., sp. nov., Dictyobacter kobayashii sp. nov., D. alpinus sp. nov., and D. joshuensis sp. nov. and description of Dictyobacteraceae fam. nov. within the order Ktedonobacterales isolated from Tengu-no-mugimeshi.</title>
        <authorList>
            <person name="Wang C.M."/>
            <person name="Zheng Y."/>
            <person name="Sakai Y."/>
            <person name="Toyoda A."/>
            <person name="Minakuchi Y."/>
            <person name="Abe K."/>
            <person name="Yokota A."/>
            <person name="Yabe S."/>
        </authorList>
    </citation>
    <scope>NUCLEOTIDE SEQUENCE [LARGE SCALE GENOMIC DNA]</scope>
    <source>
        <strain evidence="13">Uno16</strain>
    </source>
</reference>
<evidence type="ECO:0000256" key="1">
    <source>
        <dbReference type="ARBA" id="ARBA00004651"/>
    </source>
</evidence>
<evidence type="ECO:0000256" key="9">
    <source>
        <dbReference type="SAM" id="Phobius"/>
    </source>
</evidence>
<keyword evidence="13" id="KW-1185">Reference proteome</keyword>
<dbReference type="PROSITE" id="PS50893">
    <property type="entry name" value="ABC_TRANSPORTER_2"/>
    <property type="match status" value="1"/>
</dbReference>
<proteinExistence type="predicted"/>
<evidence type="ECO:0000256" key="4">
    <source>
        <dbReference type="ARBA" id="ARBA00022692"/>
    </source>
</evidence>
<feature type="transmembrane region" description="Helical" evidence="9">
    <location>
        <begin position="255"/>
        <end position="274"/>
    </location>
</feature>
<evidence type="ECO:0000259" key="10">
    <source>
        <dbReference type="PROSITE" id="PS50893"/>
    </source>
</evidence>
<dbReference type="AlphaFoldDB" id="A0A402B2Q0"/>
<accession>A0A402B2Q0</accession>
<dbReference type="Gene3D" id="1.20.1560.10">
    <property type="entry name" value="ABC transporter type 1, transmembrane domain"/>
    <property type="match status" value="1"/>
</dbReference>
<feature type="transmembrane region" description="Helical" evidence="9">
    <location>
        <begin position="137"/>
        <end position="160"/>
    </location>
</feature>
<dbReference type="SUPFAM" id="SSF52540">
    <property type="entry name" value="P-loop containing nucleoside triphosphate hydrolases"/>
    <property type="match status" value="1"/>
</dbReference>
<dbReference type="InterPro" id="IPR003439">
    <property type="entry name" value="ABC_transporter-like_ATP-bd"/>
</dbReference>
<dbReference type="InterPro" id="IPR039421">
    <property type="entry name" value="Type_1_exporter"/>
</dbReference>
<feature type="transmembrane region" description="Helical" evidence="9">
    <location>
        <begin position="23"/>
        <end position="42"/>
    </location>
</feature>
<dbReference type="OrthoDB" id="9769895at2"/>
<dbReference type="Pfam" id="PF00005">
    <property type="entry name" value="ABC_tran"/>
    <property type="match status" value="1"/>
</dbReference>